<comment type="caution">
    <text evidence="1">The sequence shown here is derived from an EMBL/GenBank/DDBJ whole genome shotgun (WGS) entry which is preliminary data.</text>
</comment>
<gene>
    <name evidence="1" type="ORF">SO694_00106050</name>
</gene>
<dbReference type="SUPFAM" id="SSF48403">
    <property type="entry name" value="Ankyrin repeat"/>
    <property type="match status" value="1"/>
</dbReference>
<keyword evidence="2" id="KW-1185">Reference proteome</keyword>
<dbReference type="InterPro" id="IPR036770">
    <property type="entry name" value="Ankyrin_rpt-contain_sf"/>
</dbReference>
<dbReference type="Gene3D" id="1.25.40.20">
    <property type="entry name" value="Ankyrin repeat-containing domain"/>
    <property type="match status" value="1"/>
</dbReference>
<dbReference type="PANTHER" id="PTHR24198:SF165">
    <property type="entry name" value="ANKYRIN REPEAT-CONTAINING PROTEIN-RELATED"/>
    <property type="match status" value="1"/>
</dbReference>
<dbReference type="Pfam" id="PF12796">
    <property type="entry name" value="Ank_2"/>
    <property type="match status" value="1"/>
</dbReference>
<organism evidence="1 2">
    <name type="scientific">Aureococcus anophagefferens</name>
    <name type="common">Harmful bloom alga</name>
    <dbReference type="NCBI Taxonomy" id="44056"/>
    <lineage>
        <taxon>Eukaryota</taxon>
        <taxon>Sar</taxon>
        <taxon>Stramenopiles</taxon>
        <taxon>Ochrophyta</taxon>
        <taxon>Pelagophyceae</taxon>
        <taxon>Pelagomonadales</taxon>
        <taxon>Pelagomonadaceae</taxon>
        <taxon>Aureococcus</taxon>
    </lineage>
</organism>
<dbReference type="SMART" id="SM00248">
    <property type="entry name" value="ANK"/>
    <property type="match status" value="4"/>
</dbReference>
<dbReference type="PANTHER" id="PTHR24198">
    <property type="entry name" value="ANKYRIN REPEAT AND PROTEIN KINASE DOMAIN-CONTAINING PROTEIN"/>
    <property type="match status" value="1"/>
</dbReference>
<evidence type="ECO:0000313" key="1">
    <source>
        <dbReference type="EMBL" id="KAK7233630.1"/>
    </source>
</evidence>
<dbReference type="PROSITE" id="PS50297">
    <property type="entry name" value="ANK_REP_REGION"/>
    <property type="match status" value="2"/>
</dbReference>
<protein>
    <submittedName>
        <fullName evidence="1">Spectrin binding protein</fullName>
    </submittedName>
</protein>
<proteinExistence type="predicted"/>
<name>A0ABR1FMK9_AURAN</name>
<reference evidence="1 2" key="1">
    <citation type="submission" date="2024-03" db="EMBL/GenBank/DDBJ databases">
        <title>Aureococcus anophagefferens CCMP1851 and Kratosvirus quantuckense: Draft genome of a second virus-susceptible host strain in the model system.</title>
        <authorList>
            <person name="Chase E."/>
            <person name="Truchon A.R."/>
            <person name="Schepens W."/>
            <person name="Wilhelm S.W."/>
        </authorList>
    </citation>
    <scope>NUCLEOTIDE SEQUENCE [LARGE SCALE GENOMIC DNA]</scope>
    <source>
        <strain evidence="1 2">CCMP1851</strain>
    </source>
</reference>
<dbReference type="Proteomes" id="UP001363151">
    <property type="component" value="Unassembled WGS sequence"/>
</dbReference>
<evidence type="ECO:0000313" key="2">
    <source>
        <dbReference type="Proteomes" id="UP001363151"/>
    </source>
</evidence>
<dbReference type="InterPro" id="IPR002110">
    <property type="entry name" value="Ankyrin_rpt"/>
</dbReference>
<dbReference type="KEGG" id="aaf:AURANDRAFT_60894"/>
<dbReference type="PROSITE" id="PS50088">
    <property type="entry name" value="ANK_REPEAT"/>
    <property type="match status" value="2"/>
</dbReference>
<accession>A0ABR1FMK9</accession>
<dbReference type="EMBL" id="JBBJCI010000357">
    <property type="protein sequence ID" value="KAK7233630.1"/>
    <property type="molecule type" value="Genomic_DNA"/>
</dbReference>
<sequence>MTSIFFCFDETESGSVAPKALWTAAGSPMNAVPKSQQEESVLDVLTPDAELPASMAFCCKTGDEEGEAAPTVDSARLLAQAQDSGRCDYGDARAELFKKARAELERARHDAKQARRLKQKSLRDEAFDLYRKCVATELRELELEGVVEPDRLDELLVCRHEREFKGQQYGITNAGLDSNDSRGNGCLHQLLEKWHAARDDGARSRVEEEFVLVCVVGAKLDAYSREHLAPLSSAVKFGATAVLRVLILFGADLRCKNGQSFRPLLLAAECDQQASFQVVAKALRARGELCDVAADKGNGYTVLHFAAINNNAGLLLSALEYEEYRDPLVIDARSSFETTGAESGGAGVDAAYVSNQTALHKAVLYDFRDCVVVLLEHGANPNVADNSGRTPLHSSVTRNNVPLTRALLDAGADPQSRDGNRQTLLEKDRHMDGRRTNKECMALIRATLAQPPKVRMGPAHHLNKAAKVGLDVDANKALKDVTGVDAVQAAPKLDTTELEAKVDEAADGAAGAPRRFGNFAGLFGRRSSSSPAPAPPSPAAAKKKKKKAKKSKSK</sequence>